<evidence type="ECO:0000256" key="1">
    <source>
        <dbReference type="SAM" id="MobiDB-lite"/>
    </source>
</evidence>
<accession>A0AB34JE78</accession>
<dbReference type="InterPro" id="IPR021102">
    <property type="entry name" value="PNGase_A"/>
</dbReference>
<dbReference type="InterPro" id="IPR056948">
    <property type="entry name" value="PNGaseA_N"/>
</dbReference>
<evidence type="ECO:0000259" key="2">
    <source>
        <dbReference type="Pfam" id="PF12222"/>
    </source>
</evidence>
<evidence type="ECO:0000313" key="4">
    <source>
        <dbReference type="Proteomes" id="UP001515480"/>
    </source>
</evidence>
<protein>
    <recommendedName>
        <fullName evidence="2">Peptide N-acetyl-beta-D-glucosaminyl asparaginase amidase A N-terminal domain-containing protein</fullName>
    </recommendedName>
</protein>
<dbReference type="AlphaFoldDB" id="A0AB34JE78"/>
<feature type="domain" description="Peptide N-acetyl-beta-D-glucosaminyl asparaginase amidase A N-terminal" evidence="2">
    <location>
        <begin position="25"/>
        <end position="303"/>
    </location>
</feature>
<dbReference type="Pfam" id="PF12222">
    <property type="entry name" value="PNGaseA"/>
    <property type="match status" value="1"/>
</dbReference>
<dbReference type="Proteomes" id="UP001515480">
    <property type="component" value="Unassembled WGS sequence"/>
</dbReference>
<dbReference type="PANTHER" id="PTHR31104">
    <property type="entry name" value="PEPTIDE-N4-(N-ACETYL-BETA-GLUCOSAMINYL)ASPARAGINE AMIDASE A PROTEIN"/>
    <property type="match status" value="1"/>
</dbReference>
<evidence type="ECO:0000313" key="3">
    <source>
        <dbReference type="EMBL" id="KAL1519920.1"/>
    </source>
</evidence>
<sequence>MAGHLPGPLQAGPPLVSEGAIPPAACHVALHRNVSLSGFDVRHVVPYQPPHSCPPPYRSVILRVDGSVRGRQFDREGALWIGAVEVLRTTTPEPTPRGIRWSIERELVDYSPLFLRAANATLQVDNLVDQTYTGVIYMDVGLTFYPAPPNASHPAAPDTVLALGGASPSWGGMRVAGRHARGGTLHFPRRNVYAGRVDVYASAHGDEEFWYSNVPDGFEAQTGALGGGAYRELQLLVDGQMAGVAHSFPVVYTGGFQPLLWRALTGPYSFNIPPVSFDLAPFLGLLNDGAPHEVSVLVEGNSAAGGWYVSGVFVGHTADELAPLTGEVTSIQSTPVSHETSGCNCGRESGAHPNASAKCAAYDCHFDRHASATFAASGTLRSVHGGSTVLSSISSQLRARLSNVYREGRVRSAGHFNRTSRLTRSMQLHADELTLLDTTGTFHFPFEMDLTEASDRASNTSTEHTSVRLAAIRAEAPLGSSAPPHADALAHRIASLALPALPLAWERRQHSLVEYNVSHEGGINSFLARATADFTSTDSCALQHINTTLDVVQHGNHSDFEPRASRSGDLACLGELAHHLLCRRFDECAALALASTPQSSDSTDTTDLAAWALQPQAIFDSQPMGDVHSVGSTVSRRQGNLVGDRGQMPELGDRRLPLRKWLRQ</sequence>
<gene>
    <name evidence="3" type="ORF">AB1Y20_023408</name>
</gene>
<feature type="region of interest" description="Disordered" evidence="1">
    <location>
        <begin position="622"/>
        <end position="651"/>
    </location>
</feature>
<keyword evidence="4" id="KW-1185">Reference proteome</keyword>
<name>A0AB34JE78_PRYPA</name>
<organism evidence="3 4">
    <name type="scientific">Prymnesium parvum</name>
    <name type="common">Toxic golden alga</name>
    <dbReference type="NCBI Taxonomy" id="97485"/>
    <lineage>
        <taxon>Eukaryota</taxon>
        <taxon>Haptista</taxon>
        <taxon>Haptophyta</taxon>
        <taxon>Prymnesiophyceae</taxon>
        <taxon>Prymnesiales</taxon>
        <taxon>Prymnesiaceae</taxon>
        <taxon>Prymnesium</taxon>
    </lineage>
</organism>
<reference evidence="3 4" key="1">
    <citation type="journal article" date="2024" name="Science">
        <title>Giant polyketide synthase enzymes in the biosynthesis of giant marine polyether toxins.</title>
        <authorList>
            <person name="Fallon T.R."/>
            <person name="Shende V.V."/>
            <person name="Wierzbicki I.H."/>
            <person name="Pendleton A.L."/>
            <person name="Watervoot N.F."/>
            <person name="Auber R.P."/>
            <person name="Gonzalez D.J."/>
            <person name="Wisecaver J.H."/>
            <person name="Moore B.S."/>
        </authorList>
    </citation>
    <scope>NUCLEOTIDE SEQUENCE [LARGE SCALE GENOMIC DNA]</scope>
    <source>
        <strain evidence="3 4">12B1</strain>
    </source>
</reference>
<proteinExistence type="predicted"/>
<dbReference type="EMBL" id="JBGBPQ010000009">
    <property type="protein sequence ID" value="KAL1519920.1"/>
    <property type="molecule type" value="Genomic_DNA"/>
</dbReference>
<comment type="caution">
    <text evidence="3">The sequence shown here is derived from an EMBL/GenBank/DDBJ whole genome shotgun (WGS) entry which is preliminary data.</text>
</comment>